<proteinExistence type="predicted"/>
<name>A0A0L8GKQ5_OCTBM</name>
<accession>A0A0L8GKQ5</accession>
<sequence>MWEPITDVVCSNVKKMDTNVVNVDISFFFKLIWLEGKSYIHVPQKLAEISEN</sequence>
<protein>
    <submittedName>
        <fullName evidence="1">Uncharacterized protein</fullName>
    </submittedName>
</protein>
<evidence type="ECO:0000313" key="1">
    <source>
        <dbReference type="EMBL" id="KOF77528.1"/>
    </source>
</evidence>
<gene>
    <name evidence="1" type="ORF">OCBIM_22032003mg</name>
</gene>
<dbReference type="AlphaFoldDB" id="A0A0L8GKQ5"/>
<dbReference type="EMBL" id="KQ421409">
    <property type="protein sequence ID" value="KOF77528.1"/>
    <property type="molecule type" value="Genomic_DNA"/>
</dbReference>
<reference evidence="1" key="1">
    <citation type="submission" date="2015-07" db="EMBL/GenBank/DDBJ databases">
        <title>MeaNS - Measles Nucleotide Surveillance Program.</title>
        <authorList>
            <person name="Tran T."/>
            <person name="Druce J."/>
        </authorList>
    </citation>
    <scope>NUCLEOTIDE SEQUENCE</scope>
    <source>
        <strain evidence="1">UCB-OBI-ISO-001</strain>
        <tissue evidence="1">Gonad</tissue>
    </source>
</reference>
<organism evidence="1">
    <name type="scientific">Octopus bimaculoides</name>
    <name type="common">California two-spotted octopus</name>
    <dbReference type="NCBI Taxonomy" id="37653"/>
    <lineage>
        <taxon>Eukaryota</taxon>
        <taxon>Metazoa</taxon>
        <taxon>Spiralia</taxon>
        <taxon>Lophotrochozoa</taxon>
        <taxon>Mollusca</taxon>
        <taxon>Cephalopoda</taxon>
        <taxon>Coleoidea</taxon>
        <taxon>Octopodiformes</taxon>
        <taxon>Octopoda</taxon>
        <taxon>Incirrata</taxon>
        <taxon>Octopodidae</taxon>
        <taxon>Octopus</taxon>
    </lineage>
</organism>